<dbReference type="SUPFAM" id="SSF82153">
    <property type="entry name" value="FAS1 domain"/>
    <property type="match status" value="1"/>
</dbReference>
<dbReference type="GO" id="GO:0005615">
    <property type="term" value="C:extracellular space"/>
    <property type="evidence" value="ECO:0007669"/>
    <property type="project" value="TreeGrafter"/>
</dbReference>
<evidence type="ECO:0000313" key="2">
    <source>
        <dbReference type="EMBL" id="EEH60377.1"/>
    </source>
</evidence>
<dbReference type="Gene3D" id="2.30.180.10">
    <property type="entry name" value="FAS1 domain"/>
    <property type="match status" value="1"/>
</dbReference>
<dbReference type="GeneID" id="9680432"/>
<dbReference type="PANTHER" id="PTHR10900:SF77">
    <property type="entry name" value="FI19380P1"/>
    <property type="match status" value="1"/>
</dbReference>
<dbReference type="PANTHER" id="PTHR10900">
    <property type="entry name" value="PERIOSTIN-RELATED"/>
    <property type="match status" value="1"/>
</dbReference>
<dbReference type="GO" id="GO:0007155">
    <property type="term" value="P:cell adhesion"/>
    <property type="evidence" value="ECO:0007669"/>
    <property type="project" value="TreeGrafter"/>
</dbReference>
<dbReference type="RefSeq" id="XP_003055125.1">
    <property type="nucleotide sequence ID" value="XM_003055079.1"/>
</dbReference>
<feature type="domain" description="FAS1" evidence="1">
    <location>
        <begin position="48"/>
        <end position="175"/>
    </location>
</feature>
<dbReference type="GO" id="GO:0031012">
    <property type="term" value="C:extracellular matrix"/>
    <property type="evidence" value="ECO:0007669"/>
    <property type="project" value="TreeGrafter"/>
</dbReference>
<keyword evidence="3" id="KW-1185">Reference proteome</keyword>
<sequence length="177" mass="18044">MAFALSKTASLVATPKASSKIARRGAVVVRAEKVAHGKGGEEGGRSFANDAFGMVAKNANYGLFAAAVTKGGHEGTMTSPGPITVFCPNDDAFGDLCQKIGVSKMDLMNDPRIPAIVGTHIVQGALTLADMEGKTLTTMAGNSITVSGGAVNGVSFKKNDIKVDNGIVHAVNAVISP</sequence>
<dbReference type="Pfam" id="PF02469">
    <property type="entry name" value="Fasciclin"/>
    <property type="match status" value="1"/>
</dbReference>
<dbReference type="GO" id="GO:0050839">
    <property type="term" value="F:cell adhesion molecule binding"/>
    <property type="evidence" value="ECO:0007669"/>
    <property type="project" value="TreeGrafter"/>
</dbReference>
<dbReference type="OrthoDB" id="286301at2759"/>
<dbReference type="EMBL" id="GG663735">
    <property type="protein sequence ID" value="EEH60377.1"/>
    <property type="molecule type" value="Genomic_DNA"/>
</dbReference>
<evidence type="ECO:0000259" key="1">
    <source>
        <dbReference type="PROSITE" id="PS50213"/>
    </source>
</evidence>
<dbReference type="KEGG" id="mpp:MICPUCDRAFT_46336"/>
<dbReference type="eggNOG" id="KOG1437">
    <property type="taxonomic scope" value="Eukaryota"/>
</dbReference>
<dbReference type="InterPro" id="IPR000782">
    <property type="entry name" value="FAS1_domain"/>
</dbReference>
<proteinExistence type="predicted"/>
<dbReference type="Proteomes" id="UP000001876">
    <property type="component" value="Unassembled WGS sequence"/>
</dbReference>
<protein>
    <submittedName>
        <fullName evidence="2">Predicted protein</fullName>
    </submittedName>
</protein>
<dbReference type="InterPro" id="IPR050904">
    <property type="entry name" value="Adhesion/Biosynth-related"/>
</dbReference>
<organism evidence="3">
    <name type="scientific">Micromonas pusilla (strain CCMP1545)</name>
    <name type="common">Picoplanktonic green alga</name>
    <dbReference type="NCBI Taxonomy" id="564608"/>
    <lineage>
        <taxon>Eukaryota</taxon>
        <taxon>Viridiplantae</taxon>
        <taxon>Chlorophyta</taxon>
        <taxon>Mamiellophyceae</taxon>
        <taxon>Mamiellales</taxon>
        <taxon>Mamiellaceae</taxon>
        <taxon>Micromonas</taxon>
    </lineage>
</organism>
<dbReference type="SMART" id="SM00554">
    <property type="entry name" value="FAS1"/>
    <property type="match status" value="1"/>
</dbReference>
<reference evidence="2 3" key="1">
    <citation type="journal article" date="2009" name="Science">
        <title>Green evolution and dynamic adaptations revealed by genomes of the marine picoeukaryotes Micromonas.</title>
        <authorList>
            <person name="Worden A.Z."/>
            <person name="Lee J.H."/>
            <person name="Mock T."/>
            <person name="Rouze P."/>
            <person name="Simmons M.P."/>
            <person name="Aerts A.L."/>
            <person name="Allen A.E."/>
            <person name="Cuvelier M.L."/>
            <person name="Derelle E."/>
            <person name="Everett M.V."/>
            <person name="Foulon E."/>
            <person name="Grimwood J."/>
            <person name="Gundlach H."/>
            <person name="Henrissat B."/>
            <person name="Napoli C."/>
            <person name="McDonald S.M."/>
            <person name="Parker M.S."/>
            <person name="Rombauts S."/>
            <person name="Salamov A."/>
            <person name="Von Dassow P."/>
            <person name="Badger J.H."/>
            <person name="Coutinho P.M."/>
            <person name="Demir E."/>
            <person name="Dubchak I."/>
            <person name="Gentemann C."/>
            <person name="Eikrem W."/>
            <person name="Gready J.E."/>
            <person name="John U."/>
            <person name="Lanier W."/>
            <person name="Lindquist E.A."/>
            <person name="Lucas S."/>
            <person name="Mayer K.F."/>
            <person name="Moreau H."/>
            <person name="Not F."/>
            <person name="Otillar R."/>
            <person name="Panaud O."/>
            <person name="Pangilinan J."/>
            <person name="Paulsen I."/>
            <person name="Piegu B."/>
            <person name="Poliakov A."/>
            <person name="Robbens S."/>
            <person name="Schmutz J."/>
            <person name="Toulza E."/>
            <person name="Wyss T."/>
            <person name="Zelensky A."/>
            <person name="Zhou K."/>
            <person name="Armbrust E.V."/>
            <person name="Bhattacharya D."/>
            <person name="Goodenough U.W."/>
            <person name="Van de Peer Y."/>
            <person name="Grigoriev I.V."/>
        </authorList>
    </citation>
    <scope>NUCLEOTIDE SEQUENCE [LARGE SCALE GENOMIC DNA]</scope>
    <source>
        <strain evidence="2 3">CCMP1545</strain>
    </source>
</reference>
<gene>
    <name evidence="2" type="ORF">MICPUCDRAFT_46336</name>
</gene>
<dbReference type="OMA" id="CPNDDAF"/>
<dbReference type="PROSITE" id="PS50213">
    <property type="entry name" value="FAS1"/>
    <property type="match status" value="1"/>
</dbReference>
<accession>C1MIG3</accession>
<evidence type="ECO:0000313" key="3">
    <source>
        <dbReference type="Proteomes" id="UP000001876"/>
    </source>
</evidence>
<dbReference type="GO" id="GO:0030198">
    <property type="term" value="P:extracellular matrix organization"/>
    <property type="evidence" value="ECO:0007669"/>
    <property type="project" value="TreeGrafter"/>
</dbReference>
<dbReference type="InterPro" id="IPR036378">
    <property type="entry name" value="FAS1_dom_sf"/>
</dbReference>
<name>C1MIG3_MICPC</name>
<dbReference type="AlphaFoldDB" id="C1MIG3"/>